<dbReference type="PANTHER" id="PTHR34220:SF7">
    <property type="entry name" value="SENSOR HISTIDINE KINASE YPDA"/>
    <property type="match status" value="1"/>
</dbReference>
<dbReference type="GO" id="GO:0016301">
    <property type="term" value="F:kinase activity"/>
    <property type="evidence" value="ECO:0007669"/>
    <property type="project" value="UniProtKB-KW"/>
</dbReference>
<comment type="caution">
    <text evidence="3">The sequence shown here is derived from an EMBL/GenBank/DDBJ whole genome shotgun (WGS) entry which is preliminary data.</text>
</comment>
<dbReference type="SUPFAM" id="SSF48452">
    <property type="entry name" value="TPR-like"/>
    <property type="match status" value="1"/>
</dbReference>
<protein>
    <submittedName>
        <fullName evidence="3">Histidine kinase</fullName>
    </submittedName>
</protein>
<keyword evidence="4" id="KW-1185">Reference proteome</keyword>
<feature type="transmembrane region" description="Helical" evidence="1">
    <location>
        <begin position="21"/>
        <end position="37"/>
    </location>
</feature>
<keyword evidence="3" id="KW-0418">Kinase</keyword>
<keyword evidence="1" id="KW-1133">Transmembrane helix</keyword>
<dbReference type="InterPro" id="IPR036890">
    <property type="entry name" value="HATPase_C_sf"/>
</dbReference>
<dbReference type="Gene3D" id="1.25.40.10">
    <property type="entry name" value="Tetratricopeptide repeat domain"/>
    <property type="match status" value="1"/>
</dbReference>
<evidence type="ECO:0000256" key="1">
    <source>
        <dbReference type="SAM" id="Phobius"/>
    </source>
</evidence>
<sequence length="655" mass="76661">MIFIGMKEYCLKIGRLLKLNRIWSIIFCIYFLTIFVSCDSSQKPTISKHADLTLDSVAKHHLLSSIINSTQDNNRIRDSLFVEYEKSPNFKQNIYYWALKALNLPFGFKDDSLINSVNNIYILPKQVDEWALKKYLLLKSKADHTDINSSEVTKELMNTRSLVEKSKSVFLFLYDNMLAMIFYTNQDSENSLRYIKLFRQNHPYATSARFLQMYYDIRFMISLDLDGTPGAETYLDSCQALARELDDTLALMRSIDFESQWLKKQGKTKEAVDRHRIYFNYLTKTKENTALKQYNNFADLFLANNQPDSAILYVKRGMEIARKNKKETKDMTSVLDILSKSYEKKGDYKQAYLYGRKQYEAYLQATEVMQKTAIADITARYDAQKKDEAIRSLQENNDLNSKFITQQRWTFIIFIILTIFIVFFVFSSYKQKLFKAEHDKLLLQHKQLVLEQKNRQNQLNPHFIYNSIANLQGLISTDKKLEANKYLVTLTKVIRDMLELNRKDFIPLEKEIDSLNNYVNLQQMRFNHSFEYHVETGDLDLDNTLIPPMLVQPFLENAIEHGLMSLEDKGCLQVRFYQTKGTLHIEITDNGVGVAENSQINKKKESLSQVITEERIELLFGKDKHVAGMRKHPNFKQDGTGYQVEIYFPLTLNFD</sequence>
<feature type="domain" description="Signal transduction histidine kinase internal region" evidence="2">
    <location>
        <begin position="451"/>
        <end position="529"/>
    </location>
</feature>
<reference evidence="3 4" key="1">
    <citation type="submission" date="2024-04" db="EMBL/GenBank/DDBJ databases">
        <title>WGS of bacteria from Torrens River.</title>
        <authorList>
            <person name="Wyrsch E.R."/>
            <person name="Drigo B."/>
        </authorList>
    </citation>
    <scope>NUCLEOTIDE SEQUENCE [LARGE SCALE GENOMIC DNA]</scope>
    <source>
        <strain evidence="3 4">TWI391</strain>
    </source>
</reference>
<dbReference type="Gene3D" id="3.30.565.10">
    <property type="entry name" value="Histidine kinase-like ATPase, C-terminal domain"/>
    <property type="match status" value="1"/>
</dbReference>
<accession>A0ABV0BMQ0</accession>
<dbReference type="InterPro" id="IPR011990">
    <property type="entry name" value="TPR-like_helical_dom_sf"/>
</dbReference>
<dbReference type="Pfam" id="PF06580">
    <property type="entry name" value="His_kinase"/>
    <property type="match status" value="1"/>
</dbReference>
<dbReference type="SUPFAM" id="SSF55874">
    <property type="entry name" value="ATPase domain of HSP90 chaperone/DNA topoisomerase II/histidine kinase"/>
    <property type="match status" value="1"/>
</dbReference>
<evidence type="ECO:0000313" key="4">
    <source>
        <dbReference type="Proteomes" id="UP001409291"/>
    </source>
</evidence>
<evidence type="ECO:0000313" key="3">
    <source>
        <dbReference type="EMBL" id="MEN5375769.1"/>
    </source>
</evidence>
<evidence type="ECO:0000259" key="2">
    <source>
        <dbReference type="Pfam" id="PF06580"/>
    </source>
</evidence>
<dbReference type="Proteomes" id="UP001409291">
    <property type="component" value="Unassembled WGS sequence"/>
</dbReference>
<dbReference type="InterPro" id="IPR050640">
    <property type="entry name" value="Bact_2-comp_sensor_kinase"/>
</dbReference>
<feature type="transmembrane region" description="Helical" evidence="1">
    <location>
        <begin position="409"/>
        <end position="429"/>
    </location>
</feature>
<gene>
    <name evidence="3" type="ORF">ABE541_00675</name>
</gene>
<dbReference type="RefSeq" id="WP_132843971.1">
    <property type="nucleotide sequence ID" value="NZ_JBDJNQ010000001.1"/>
</dbReference>
<keyword evidence="1" id="KW-0472">Membrane</keyword>
<dbReference type="EMBL" id="JBDJNQ010000001">
    <property type="protein sequence ID" value="MEN5375769.1"/>
    <property type="molecule type" value="Genomic_DNA"/>
</dbReference>
<keyword evidence="1" id="KW-0812">Transmembrane</keyword>
<name>A0ABV0BMQ0_9SPHI</name>
<dbReference type="InterPro" id="IPR010559">
    <property type="entry name" value="Sig_transdc_His_kin_internal"/>
</dbReference>
<keyword evidence="3" id="KW-0808">Transferase</keyword>
<organism evidence="3 4">
    <name type="scientific">Sphingobacterium kitahiroshimense</name>
    <dbReference type="NCBI Taxonomy" id="470446"/>
    <lineage>
        <taxon>Bacteria</taxon>
        <taxon>Pseudomonadati</taxon>
        <taxon>Bacteroidota</taxon>
        <taxon>Sphingobacteriia</taxon>
        <taxon>Sphingobacteriales</taxon>
        <taxon>Sphingobacteriaceae</taxon>
        <taxon>Sphingobacterium</taxon>
    </lineage>
</organism>
<dbReference type="PANTHER" id="PTHR34220">
    <property type="entry name" value="SENSOR HISTIDINE KINASE YPDA"/>
    <property type="match status" value="1"/>
</dbReference>
<proteinExistence type="predicted"/>